<name>A0A936F0E7_9BACT</name>
<sequence>MAMESLRRLVQSLRPGRSKVLTPWRTPVTLDRGSLGEVGLALDGHGHGAALWESSGRLWTMPIGPHSAPALARLPLDEGTSPRILLNPEGRGLALWLAMSGGERQLLGRILGGGEGESQVLFRTSGQVHHVQGAVDRRGNALVVWLLEAEGRCEIMAQSFDTRGKVWEQAPTTLGLPPSATVEPRLAANHREHAMVLWESESAGQEGLVASHYWPSDRIWSDRPVPVVAHATRQHQVVMDDLGNALALWIHAPRGQRSRLEASYYDGQRCEWGAPEIISTAQTFTHPRLVMLGDGEALAAWCQAESHGASRLITKTFSGGAWETGVEFLELGHAPVREFGLDLGPEGRAGLIAVHQGPEGDSVSAWLRQGAWGEASALAPASHLACAFPQIRLCPQGASAIWIRGTGPEGHLMLVETW</sequence>
<protein>
    <submittedName>
        <fullName evidence="1">Uncharacterized protein</fullName>
    </submittedName>
</protein>
<dbReference type="Proteomes" id="UP000709959">
    <property type="component" value="Unassembled WGS sequence"/>
</dbReference>
<reference evidence="1 2" key="1">
    <citation type="submission" date="2020-10" db="EMBL/GenBank/DDBJ databases">
        <title>Connecting structure to function with the recovery of over 1000 high-quality activated sludge metagenome-assembled genomes encoding full-length rRNA genes using long-read sequencing.</title>
        <authorList>
            <person name="Singleton C.M."/>
            <person name="Petriglieri F."/>
            <person name="Kristensen J.M."/>
            <person name="Kirkegaard R.H."/>
            <person name="Michaelsen T.Y."/>
            <person name="Andersen M.H."/>
            <person name="Karst S.M."/>
            <person name="Dueholm M.S."/>
            <person name="Nielsen P.H."/>
            <person name="Albertsen M."/>
        </authorList>
    </citation>
    <scope>NUCLEOTIDE SEQUENCE [LARGE SCALE GENOMIC DNA]</scope>
    <source>
        <strain evidence="1">OdNE_18-Q3-R46-58_MAXAC.008</strain>
    </source>
</reference>
<organism evidence="1 2">
    <name type="scientific">Candidatus Geothrix odensensis</name>
    <dbReference type="NCBI Taxonomy" id="2954440"/>
    <lineage>
        <taxon>Bacteria</taxon>
        <taxon>Pseudomonadati</taxon>
        <taxon>Acidobacteriota</taxon>
        <taxon>Holophagae</taxon>
        <taxon>Holophagales</taxon>
        <taxon>Holophagaceae</taxon>
        <taxon>Geothrix</taxon>
    </lineage>
</organism>
<comment type="caution">
    <text evidence="1">The sequence shown here is derived from an EMBL/GenBank/DDBJ whole genome shotgun (WGS) entry which is preliminary data.</text>
</comment>
<accession>A0A936F0E7</accession>
<evidence type="ECO:0000313" key="2">
    <source>
        <dbReference type="Proteomes" id="UP000709959"/>
    </source>
</evidence>
<gene>
    <name evidence="1" type="ORF">IPN91_02285</name>
</gene>
<dbReference type="AlphaFoldDB" id="A0A936F0E7"/>
<evidence type="ECO:0000313" key="1">
    <source>
        <dbReference type="EMBL" id="MBK8571471.1"/>
    </source>
</evidence>
<dbReference type="EMBL" id="JADKCH010000001">
    <property type="protein sequence ID" value="MBK8571471.1"/>
    <property type="molecule type" value="Genomic_DNA"/>
</dbReference>
<proteinExistence type="predicted"/>